<evidence type="ECO:0000313" key="1">
    <source>
        <dbReference type="EMBL" id="GMS91351.1"/>
    </source>
</evidence>
<comment type="caution">
    <text evidence="1">The sequence shown here is derived from an EMBL/GenBank/DDBJ whole genome shotgun (WGS) entry which is preliminary data.</text>
</comment>
<feature type="non-terminal residue" evidence="1">
    <location>
        <position position="161"/>
    </location>
</feature>
<evidence type="ECO:0000313" key="2">
    <source>
        <dbReference type="Proteomes" id="UP001432027"/>
    </source>
</evidence>
<reference evidence="1" key="1">
    <citation type="submission" date="2023-10" db="EMBL/GenBank/DDBJ databases">
        <title>Genome assembly of Pristionchus species.</title>
        <authorList>
            <person name="Yoshida K."/>
            <person name="Sommer R.J."/>
        </authorList>
    </citation>
    <scope>NUCLEOTIDE SEQUENCE</scope>
    <source>
        <strain evidence="1">RS0144</strain>
    </source>
</reference>
<dbReference type="AlphaFoldDB" id="A0AAV5T738"/>
<keyword evidence="2" id="KW-1185">Reference proteome</keyword>
<name>A0AAV5T738_9BILA</name>
<gene>
    <name evidence="1" type="ORF">PENTCL1PPCAC_13526</name>
</gene>
<accession>A0AAV5T738</accession>
<proteinExistence type="predicted"/>
<dbReference type="Proteomes" id="UP001432027">
    <property type="component" value="Unassembled WGS sequence"/>
</dbReference>
<protein>
    <submittedName>
        <fullName evidence="1">Uncharacterized protein</fullName>
    </submittedName>
</protein>
<feature type="non-terminal residue" evidence="1">
    <location>
        <position position="1"/>
    </location>
</feature>
<organism evidence="1 2">
    <name type="scientific">Pristionchus entomophagus</name>
    <dbReference type="NCBI Taxonomy" id="358040"/>
    <lineage>
        <taxon>Eukaryota</taxon>
        <taxon>Metazoa</taxon>
        <taxon>Ecdysozoa</taxon>
        <taxon>Nematoda</taxon>
        <taxon>Chromadorea</taxon>
        <taxon>Rhabditida</taxon>
        <taxon>Rhabditina</taxon>
        <taxon>Diplogasteromorpha</taxon>
        <taxon>Diplogasteroidea</taxon>
        <taxon>Neodiplogasteridae</taxon>
        <taxon>Pristionchus</taxon>
    </lineage>
</organism>
<sequence length="161" mass="17997">KLEICVKLEVLLVDSEREDGRRCLENESIKRDFIIGCLVSERTTILVVVERIVKSGEPCSYRSRLGGRLCMKAEIVSTDYGDDIGLRSEGGAFVFVRGIVRIVDLVRGFFGFALIDDVEHDRVICVSGRIVQIDHGDVSFSIDRQRYLPHGLVLLPGEDGD</sequence>
<dbReference type="EMBL" id="BTSX01000003">
    <property type="protein sequence ID" value="GMS91351.1"/>
    <property type="molecule type" value="Genomic_DNA"/>
</dbReference>